<keyword evidence="1" id="KW-0645">Protease</keyword>
<evidence type="ECO:0000313" key="2">
    <source>
        <dbReference type="Proteomes" id="UP000192328"/>
    </source>
</evidence>
<organism evidence="1 2">
    <name type="scientific">Aristaeella lactis</name>
    <dbReference type="NCBI Taxonomy" id="3046383"/>
    <lineage>
        <taxon>Bacteria</taxon>
        <taxon>Bacillati</taxon>
        <taxon>Bacillota</taxon>
        <taxon>Clostridia</taxon>
        <taxon>Eubacteriales</taxon>
        <taxon>Aristaeellaceae</taxon>
        <taxon>Aristaeella</taxon>
    </lineage>
</organism>
<protein>
    <submittedName>
        <fullName evidence="1">D-alanyl-D-alanine carboxypeptidase</fullName>
    </submittedName>
</protein>
<keyword evidence="1" id="KW-0121">Carboxypeptidase</keyword>
<comment type="caution">
    <text evidence="1">The sequence shown here is derived from an EMBL/GenBank/DDBJ whole genome shotgun (WGS) entry which is preliminary data.</text>
</comment>
<dbReference type="Proteomes" id="UP000192328">
    <property type="component" value="Unassembled WGS sequence"/>
</dbReference>
<reference evidence="1" key="1">
    <citation type="submission" date="2017-04" db="EMBL/GenBank/DDBJ databases">
        <authorList>
            <person name="Varghese N."/>
            <person name="Submissions S."/>
        </authorList>
    </citation>
    <scope>NUCLEOTIDE SEQUENCE</scope>
    <source>
        <strain evidence="1">WTE2008</strain>
    </source>
</reference>
<name>A0AC61PMJ8_9FIRM</name>
<keyword evidence="2" id="KW-1185">Reference proteome</keyword>
<proteinExistence type="predicted"/>
<accession>A0AC61PMJ8</accession>
<gene>
    <name evidence="1" type="ORF">SAMN06297397_2038</name>
</gene>
<keyword evidence="1" id="KW-0378">Hydrolase</keyword>
<sequence>MKKVICFLLSLMLLLPIFALAETETEELEIEEIIDAEEYEEEETEEEEPAAKAGEWTFPVALEDMDPTFVVLANKHYKLDSKFVPKPLVKMKQRKAAKDGSNKNGGVLFAKGGTYKLQETCAEALVAMSEGARADGYNLYLKSAYRSYQTQKTMYNNRLKKNKGKDDGWVSQPGSSDHQTGLGCDVVPKSWRDKAMNGKMGKEPECIWMAEHCHEYGFILRYPSDKEEITEINYEPWHMRYVGIPAATYIMENGLCLEEFTEQLQQAIQEYLDNGGDWSKVEKFIQNPTEEGK</sequence>
<dbReference type="EMBL" id="FWXZ01000003">
    <property type="protein sequence ID" value="SMC68688.1"/>
    <property type="molecule type" value="Genomic_DNA"/>
</dbReference>
<evidence type="ECO:0000313" key="1">
    <source>
        <dbReference type="EMBL" id="SMC68688.1"/>
    </source>
</evidence>